<proteinExistence type="predicted"/>
<dbReference type="AlphaFoldDB" id="A0A0E9Y0N6"/>
<accession>A0A0E9Y0N6</accession>
<name>A0A0E9Y0N6_ANGAN</name>
<protein>
    <submittedName>
        <fullName evidence="1">Uncharacterized protein</fullName>
    </submittedName>
</protein>
<sequence>MLQIFGKLYMQYPRTSEYIRQEGAATFGRFSCNLPTQHGCAYCGRCPQPPLCECS</sequence>
<dbReference type="EMBL" id="GBXM01000902">
    <property type="protein sequence ID" value="JAI07676.1"/>
    <property type="molecule type" value="Transcribed_RNA"/>
</dbReference>
<reference evidence="1" key="2">
    <citation type="journal article" date="2015" name="Fish Shellfish Immunol.">
        <title>Early steps in the European eel (Anguilla anguilla)-Vibrio vulnificus interaction in the gills: Role of the RtxA13 toxin.</title>
        <authorList>
            <person name="Callol A."/>
            <person name="Pajuelo D."/>
            <person name="Ebbesson L."/>
            <person name="Teles M."/>
            <person name="MacKenzie S."/>
            <person name="Amaro C."/>
        </authorList>
    </citation>
    <scope>NUCLEOTIDE SEQUENCE</scope>
</reference>
<organism evidence="1">
    <name type="scientific">Anguilla anguilla</name>
    <name type="common">European freshwater eel</name>
    <name type="synonym">Muraena anguilla</name>
    <dbReference type="NCBI Taxonomy" id="7936"/>
    <lineage>
        <taxon>Eukaryota</taxon>
        <taxon>Metazoa</taxon>
        <taxon>Chordata</taxon>
        <taxon>Craniata</taxon>
        <taxon>Vertebrata</taxon>
        <taxon>Euteleostomi</taxon>
        <taxon>Actinopterygii</taxon>
        <taxon>Neopterygii</taxon>
        <taxon>Teleostei</taxon>
        <taxon>Anguilliformes</taxon>
        <taxon>Anguillidae</taxon>
        <taxon>Anguilla</taxon>
    </lineage>
</organism>
<evidence type="ECO:0000313" key="1">
    <source>
        <dbReference type="EMBL" id="JAI07676.1"/>
    </source>
</evidence>
<reference evidence="1" key="1">
    <citation type="submission" date="2014-11" db="EMBL/GenBank/DDBJ databases">
        <authorList>
            <person name="Amaro Gonzalez C."/>
        </authorList>
    </citation>
    <scope>NUCLEOTIDE SEQUENCE</scope>
</reference>